<dbReference type="PANTHER" id="PTHR43646:SF2">
    <property type="entry name" value="GLYCOSYLTRANSFERASE 2-LIKE DOMAIN-CONTAINING PROTEIN"/>
    <property type="match status" value="1"/>
</dbReference>
<dbReference type="EMBL" id="QREL01000001">
    <property type="protein sequence ID" value="REE28488.1"/>
    <property type="molecule type" value="Genomic_DNA"/>
</dbReference>
<proteinExistence type="predicted"/>
<comment type="caution">
    <text evidence="7">The sequence shown here is derived from an EMBL/GenBank/DDBJ whole genome shotgun (WGS) entry which is preliminary data.</text>
</comment>
<evidence type="ECO:0000259" key="6">
    <source>
        <dbReference type="Pfam" id="PF00535"/>
    </source>
</evidence>
<keyword evidence="3" id="KW-0328">Glycosyltransferase</keyword>
<reference evidence="7 8" key="1">
    <citation type="submission" date="2018-07" db="EMBL/GenBank/DDBJ databases">
        <title>Genomic Encyclopedia of Type Strains, Phase IV (KMG-IV): sequencing the most valuable type-strain genomes for metagenomic binning, comparative biology and taxonomic classification.</title>
        <authorList>
            <person name="Goeker M."/>
        </authorList>
    </citation>
    <scope>NUCLEOTIDE SEQUENCE [LARGE SCALE GENOMIC DNA]</scope>
    <source>
        <strain evidence="7 8">DSM 7466</strain>
    </source>
</reference>
<dbReference type="SUPFAM" id="SSF53756">
    <property type="entry name" value="UDP-Glycosyltransferase/glycogen phosphorylase"/>
    <property type="match status" value="1"/>
</dbReference>
<dbReference type="PANTHER" id="PTHR43646">
    <property type="entry name" value="GLYCOSYLTRANSFERASE"/>
    <property type="match status" value="1"/>
</dbReference>
<keyword evidence="8" id="KW-1185">Reference proteome</keyword>
<sequence>MKLSIIIPAYNEEEYLPGLLESIKNQDFDDYEVIVADADSDDNTRKIAEEYGCRIVDGGMPAVGRNRGAAAARGELLLFLDADLVLTDGYLRDAVEEFESEDLGIAITQMIPISTRRRDKILHEFANRFMILVESIKPHGAGCYGILTRRDLHEKVGGFDESLDFGEDTDYIERIGKISKFKVLRKPRVLVSIRRLEKEGLKNLAFKYTRSTIYDFMGRRVSAGDLGYEFGHSRRKRRVLYSVCGEGMGHAIRSGVILDKLTEDHEVLIFASDRAYKYLSSKFDNVHEIYGFNTVYEDNSVNDVKTFLRAMKTFPRDLKENLRLLYRIARDFKPDVVVSDFEFYASVVSNMLRIPLISIDNMHVITQCRIEYPERFRRDKLKAEAVVRSFIVRPRRYLITSYFFPEVKNPDKVSMYPPVLREEIMNLRPYYGDHVMVYQTSQSNRKLLEVLRSIDREFVVYGFDREGVDGNLTFRRFNEDQFFRDFESAAAVITNGGFTLISEALYLRKPVYSVPVRGQFEQILNAVYLEKLGYGEFHEKTERESLERFLGRLDIYRRNLEDYDGGNNEIIEALKRTIDECSRGC</sequence>
<dbReference type="Proteomes" id="UP000256864">
    <property type="component" value="Unassembled WGS sequence"/>
</dbReference>
<dbReference type="NCBIfam" id="TIGR00661">
    <property type="entry name" value="MJ1255"/>
    <property type="match status" value="1"/>
</dbReference>
<dbReference type="AlphaFoldDB" id="A0A371NES4"/>
<dbReference type="Pfam" id="PF00535">
    <property type="entry name" value="Glycos_transf_2"/>
    <property type="match status" value="1"/>
</dbReference>
<name>A0A371NES4_9EURY</name>
<evidence type="ECO:0000256" key="5">
    <source>
        <dbReference type="ARBA" id="ARBA00023136"/>
    </source>
</evidence>
<keyword evidence="2" id="KW-1003">Cell membrane</keyword>
<dbReference type="InterPro" id="IPR029044">
    <property type="entry name" value="Nucleotide-diphossugar_trans"/>
</dbReference>
<evidence type="ECO:0000313" key="7">
    <source>
        <dbReference type="EMBL" id="REE28488.1"/>
    </source>
</evidence>
<keyword evidence="4" id="KW-0808">Transferase</keyword>
<comment type="subcellular location">
    <subcellularLocation>
        <location evidence="1">Cell membrane</location>
    </subcellularLocation>
</comment>
<dbReference type="InterPro" id="IPR001173">
    <property type="entry name" value="Glyco_trans_2-like"/>
</dbReference>
<protein>
    <submittedName>
        <fullName evidence="7">Uncharacterized protein (TIGR00661 family)</fullName>
    </submittedName>
</protein>
<evidence type="ECO:0000313" key="8">
    <source>
        <dbReference type="Proteomes" id="UP000256864"/>
    </source>
</evidence>
<evidence type="ECO:0000256" key="4">
    <source>
        <dbReference type="ARBA" id="ARBA00022679"/>
    </source>
</evidence>
<dbReference type="GO" id="GO:0016757">
    <property type="term" value="F:glycosyltransferase activity"/>
    <property type="evidence" value="ECO:0007669"/>
    <property type="project" value="UniProtKB-KW"/>
</dbReference>
<dbReference type="Pfam" id="PF13528">
    <property type="entry name" value="Glyco_trans_1_3"/>
    <property type="match status" value="1"/>
</dbReference>
<gene>
    <name evidence="7" type="ORF">C7452_0500</name>
</gene>
<evidence type="ECO:0000256" key="3">
    <source>
        <dbReference type="ARBA" id="ARBA00022676"/>
    </source>
</evidence>
<evidence type="ECO:0000256" key="2">
    <source>
        <dbReference type="ARBA" id="ARBA00022475"/>
    </source>
</evidence>
<accession>A0A371NES4</accession>
<dbReference type="Gene3D" id="3.40.50.2000">
    <property type="entry name" value="Glycogen Phosphorylase B"/>
    <property type="match status" value="2"/>
</dbReference>
<dbReference type="GO" id="GO:0005886">
    <property type="term" value="C:plasma membrane"/>
    <property type="evidence" value="ECO:0007669"/>
    <property type="project" value="UniProtKB-SubCell"/>
</dbReference>
<evidence type="ECO:0000256" key="1">
    <source>
        <dbReference type="ARBA" id="ARBA00004236"/>
    </source>
</evidence>
<dbReference type="SUPFAM" id="SSF53448">
    <property type="entry name" value="Nucleotide-diphospho-sugar transferases"/>
    <property type="match status" value="1"/>
</dbReference>
<dbReference type="InterPro" id="IPR005262">
    <property type="entry name" value="MJ1255-like"/>
</dbReference>
<dbReference type="RefSeq" id="WP_115892110.1">
    <property type="nucleotide sequence ID" value="NZ_QREL01000001.1"/>
</dbReference>
<feature type="domain" description="Glycosyltransferase 2-like" evidence="6">
    <location>
        <begin position="4"/>
        <end position="156"/>
    </location>
</feature>
<organism evidence="7 8">
    <name type="scientific">Methanothermobacter defluvii</name>
    <dbReference type="NCBI Taxonomy" id="49339"/>
    <lineage>
        <taxon>Archaea</taxon>
        <taxon>Methanobacteriati</taxon>
        <taxon>Methanobacteriota</taxon>
        <taxon>Methanomada group</taxon>
        <taxon>Methanobacteria</taxon>
        <taxon>Methanobacteriales</taxon>
        <taxon>Methanobacteriaceae</taxon>
        <taxon>Methanothermobacter</taxon>
    </lineage>
</organism>
<dbReference type="Gene3D" id="3.90.550.10">
    <property type="entry name" value="Spore Coat Polysaccharide Biosynthesis Protein SpsA, Chain A"/>
    <property type="match status" value="1"/>
</dbReference>
<keyword evidence="5" id="KW-0472">Membrane</keyword>